<protein>
    <submittedName>
        <fullName evidence="2">Uncharacterized protein</fullName>
    </submittedName>
</protein>
<reference evidence="2 3" key="1">
    <citation type="submission" date="2014-04" db="EMBL/GenBank/DDBJ databases">
        <authorList>
            <consortium name="DOE Joint Genome Institute"/>
            <person name="Kuo A."/>
            <person name="Kohler A."/>
            <person name="Nagy L.G."/>
            <person name="Floudas D."/>
            <person name="Copeland A."/>
            <person name="Barry K.W."/>
            <person name="Cichocki N."/>
            <person name="Veneault-Fourrey C."/>
            <person name="LaButti K."/>
            <person name="Lindquist E.A."/>
            <person name="Lipzen A."/>
            <person name="Lundell T."/>
            <person name="Morin E."/>
            <person name="Murat C."/>
            <person name="Sun H."/>
            <person name="Tunlid A."/>
            <person name="Henrissat B."/>
            <person name="Grigoriev I.V."/>
            <person name="Hibbett D.S."/>
            <person name="Martin F."/>
            <person name="Nordberg H.P."/>
            <person name="Cantor M.N."/>
            <person name="Hua S.X."/>
        </authorList>
    </citation>
    <scope>NUCLEOTIDE SEQUENCE [LARGE SCALE GENOMIC DNA]</scope>
    <source>
        <strain evidence="2 3">Foug A</strain>
    </source>
</reference>
<dbReference type="HOGENOM" id="CLU_1816955_0_0_1"/>
<keyword evidence="3" id="KW-1185">Reference proteome</keyword>
<gene>
    <name evidence="2" type="ORF">SCLCIDRAFT_1134007</name>
</gene>
<dbReference type="Proteomes" id="UP000053989">
    <property type="component" value="Unassembled WGS sequence"/>
</dbReference>
<feature type="region of interest" description="Disordered" evidence="1">
    <location>
        <begin position="1"/>
        <end position="95"/>
    </location>
</feature>
<evidence type="ECO:0000313" key="2">
    <source>
        <dbReference type="EMBL" id="KIM57375.1"/>
    </source>
</evidence>
<name>A0A0C3D9G4_9AGAM</name>
<reference evidence="3" key="2">
    <citation type="submission" date="2015-01" db="EMBL/GenBank/DDBJ databases">
        <title>Evolutionary Origins and Diversification of the Mycorrhizal Mutualists.</title>
        <authorList>
            <consortium name="DOE Joint Genome Institute"/>
            <consortium name="Mycorrhizal Genomics Consortium"/>
            <person name="Kohler A."/>
            <person name="Kuo A."/>
            <person name="Nagy L.G."/>
            <person name="Floudas D."/>
            <person name="Copeland A."/>
            <person name="Barry K.W."/>
            <person name="Cichocki N."/>
            <person name="Veneault-Fourrey C."/>
            <person name="LaButti K."/>
            <person name="Lindquist E.A."/>
            <person name="Lipzen A."/>
            <person name="Lundell T."/>
            <person name="Morin E."/>
            <person name="Murat C."/>
            <person name="Riley R."/>
            <person name="Ohm R."/>
            <person name="Sun H."/>
            <person name="Tunlid A."/>
            <person name="Henrissat B."/>
            <person name="Grigoriev I.V."/>
            <person name="Hibbett D.S."/>
            <person name="Martin F."/>
        </authorList>
    </citation>
    <scope>NUCLEOTIDE SEQUENCE [LARGE SCALE GENOMIC DNA]</scope>
    <source>
        <strain evidence="3">Foug A</strain>
    </source>
</reference>
<sequence length="142" mass="15751">MSPTRLILASSTNGSTRPRPVHSQKPTSKSVIRSPHRRTTMPVGCHVTPNHDRLARNPSDLIDLGNGRADAFSRRQAPKTGQNSGLEMEPCPWAQPHNGREECTLKAFDTGLHRSDTLLIEFSDMGHPSLSWTIHFVYLICG</sequence>
<organism evidence="2 3">
    <name type="scientific">Scleroderma citrinum Foug A</name>
    <dbReference type="NCBI Taxonomy" id="1036808"/>
    <lineage>
        <taxon>Eukaryota</taxon>
        <taxon>Fungi</taxon>
        <taxon>Dikarya</taxon>
        <taxon>Basidiomycota</taxon>
        <taxon>Agaricomycotina</taxon>
        <taxon>Agaricomycetes</taxon>
        <taxon>Agaricomycetidae</taxon>
        <taxon>Boletales</taxon>
        <taxon>Sclerodermatineae</taxon>
        <taxon>Sclerodermataceae</taxon>
        <taxon>Scleroderma</taxon>
    </lineage>
</organism>
<proteinExistence type="predicted"/>
<dbReference type="InParanoid" id="A0A0C3D9G4"/>
<evidence type="ECO:0000256" key="1">
    <source>
        <dbReference type="SAM" id="MobiDB-lite"/>
    </source>
</evidence>
<dbReference type="AlphaFoldDB" id="A0A0C3D9G4"/>
<dbReference type="EMBL" id="KN822101">
    <property type="protein sequence ID" value="KIM57375.1"/>
    <property type="molecule type" value="Genomic_DNA"/>
</dbReference>
<accession>A0A0C3D9G4</accession>
<evidence type="ECO:0000313" key="3">
    <source>
        <dbReference type="Proteomes" id="UP000053989"/>
    </source>
</evidence>
<feature type="compositionally biased region" description="Polar residues" evidence="1">
    <location>
        <begin position="1"/>
        <end position="16"/>
    </location>
</feature>